<evidence type="ECO:0000313" key="8">
    <source>
        <dbReference type="Ensembl" id="ENSCINP00000015660.3"/>
    </source>
</evidence>
<dbReference type="PROSITE" id="PS51393">
    <property type="entry name" value="LIPOXYGENASE_3"/>
    <property type="match status" value="1"/>
</dbReference>
<keyword evidence="3" id="KW-0560">Oxidoreductase</keyword>
<dbReference type="GeneTree" id="ENSGT00940000165874"/>
<evidence type="ECO:0000256" key="4">
    <source>
        <dbReference type="ARBA" id="ARBA00023098"/>
    </source>
</evidence>
<accession>F6WI80</accession>
<dbReference type="SUPFAM" id="SSF48484">
    <property type="entry name" value="Lipoxigenase"/>
    <property type="match status" value="1"/>
</dbReference>
<dbReference type="Pfam" id="PF01477">
    <property type="entry name" value="PLAT"/>
    <property type="match status" value="1"/>
</dbReference>
<dbReference type="SUPFAM" id="SSF49723">
    <property type="entry name" value="Lipase/lipooxygenase domain (PLAT/LH2 domain)"/>
    <property type="match status" value="1"/>
</dbReference>
<keyword evidence="9" id="KW-1185">Reference proteome</keyword>
<name>F6WI80_CIOIN</name>
<dbReference type="GO" id="GO:0046872">
    <property type="term" value="F:metal ion binding"/>
    <property type="evidence" value="ECO:0007669"/>
    <property type="project" value="UniProtKB-KW"/>
</dbReference>
<dbReference type="InParanoid" id="F6WI80"/>
<keyword evidence="4" id="KW-0443">Lipid metabolism</keyword>
<keyword evidence="1" id="KW-0479">Metal-binding</keyword>
<dbReference type="InterPro" id="IPR001024">
    <property type="entry name" value="PLAT/LH2_dom"/>
</dbReference>
<dbReference type="PROSITE" id="PS50095">
    <property type="entry name" value="PLAT"/>
    <property type="match status" value="1"/>
</dbReference>
<dbReference type="AlphaFoldDB" id="F6WI80"/>
<dbReference type="HOGENOM" id="CLU_004282_3_3_1"/>
<dbReference type="InterPro" id="IPR013819">
    <property type="entry name" value="LipOase_C"/>
</dbReference>
<organism evidence="8 9">
    <name type="scientific">Ciona intestinalis</name>
    <name type="common">Transparent sea squirt</name>
    <name type="synonym">Ascidia intestinalis</name>
    <dbReference type="NCBI Taxonomy" id="7719"/>
    <lineage>
        <taxon>Eukaryota</taxon>
        <taxon>Metazoa</taxon>
        <taxon>Chordata</taxon>
        <taxon>Tunicata</taxon>
        <taxon>Ascidiacea</taxon>
        <taxon>Phlebobranchia</taxon>
        <taxon>Cionidae</taxon>
        <taxon>Ciona</taxon>
    </lineage>
</organism>
<dbReference type="InterPro" id="IPR036226">
    <property type="entry name" value="LipOase_C_sf"/>
</dbReference>
<dbReference type="InterPro" id="IPR036392">
    <property type="entry name" value="PLAT/LH2_dom_sf"/>
</dbReference>
<dbReference type="Gene3D" id="1.20.245.10">
    <property type="entry name" value="Lipoxygenase-1, Domain 5"/>
    <property type="match status" value="1"/>
</dbReference>
<protein>
    <submittedName>
        <fullName evidence="8">Arachidonate 5-lipoxygenase-like</fullName>
    </submittedName>
</protein>
<dbReference type="Pfam" id="PF00305">
    <property type="entry name" value="Lipoxygenase"/>
    <property type="match status" value="1"/>
</dbReference>
<evidence type="ECO:0000259" key="6">
    <source>
        <dbReference type="PROSITE" id="PS50095"/>
    </source>
</evidence>
<dbReference type="Proteomes" id="UP000008144">
    <property type="component" value="Chromosome 7"/>
</dbReference>
<dbReference type="Ensembl" id="ENSCINT00000015660.3">
    <property type="protein sequence ID" value="ENSCINP00000015660.3"/>
    <property type="gene ID" value="ENSCING00000007639.3"/>
</dbReference>
<evidence type="ECO:0000256" key="5">
    <source>
        <dbReference type="PROSITE-ProRule" id="PRU00152"/>
    </source>
</evidence>
<reference evidence="9" key="1">
    <citation type="journal article" date="2002" name="Science">
        <title>The draft genome of Ciona intestinalis: insights into chordate and vertebrate origins.</title>
        <authorList>
            <person name="Dehal P."/>
            <person name="Satou Y."/>
            <person name="Campbell R.K."/>
            <person name="Chapman J."/>
            <person name="Degnan B."/>
            <person name="De Tomaso A."/>
            <person name="Davidson B."/>
            <person name="Di Gregorio A."/>
            <person name="Gelpke M."/>
            <person name="Goodstein D.M."/>
            <person name="Harafuji N."/>
            <person name="Hastings K.E."/>
            <person name="Ho I."/>
            <person name="Hotta K."/>
            <person name="Huang W."/>
            <person name="Kawashima T."/>
            <person name="Lemaire P."/>
            <person name="Martinez D."/>
            <person name="Meinertzhagen I.A."/>
            <person name="Necula S."/>
            <person name="Nonaka M."/>
            <person name="Putnam N."/>
            <person name="Rash S."/>
            <person name="Saiga H."/>
            <person name="Satake M."/>
            <person name="Terry A."/>
            <person name="Yamada L."/>
            <person name="Wang H.G."/>
            <person name="Awazu S."/>
            <person name="Azumi K."/>
            <person name="Boore J."/>
            <person name="Branno M."/>
            <person name="Chin-Bow S."/>
            <person name="DeSantis R."/>
            <person name="Doyle S."/>
            <person name="Francino P."/>
            <person name="Keys D.N."/>
            <person name="Haga S."/>
            <person name="Hayashi H."/>
            <person name="Hino K."/>
            <person name="Imai K.S."/>
            <person name="Inaba K."/>
            <person name="Kano S."/>
            <person name="Kobayashi K."/>
            <person name="Kobayashi M."/>
            <person name="Lee B.I."/>
            <person name="Makabe K.W."/>
            <person name="Manohar C."/>
            <person name="Matassi G."/>
            <person name="Medina M."/>
            <person name="Mochizuki Y."/>
            <person name="Mount S."/>
            <person name="Morishita T."/>
            <person name="Miura S."/>
            <person name="Nakayama A."/>
            <person name="Nishizaka S."/>
            <person name="Nomoto H."/>
            <person name="Ohta F."/>
            <person name="Oishi K."/>
            <person name="Rigoutsos I."/>
            <person name="Sano M."/>
            <person name="Sasaki A."/>
            <person name="Sasakura Y."/>
            <person name="Shoguchi E."/>
            <person name="Shin-i T."/>
            <person name="Spagnuolo A."/>
            <person name="Stainier D."/>
            <person name="Suzuki M.M."/>
            <person name="Tassy O."/>
            <person name="Takatori N."/>
            <person name="Tokuoka M."/>
            <person name="Yagi K."/>
            <person name="Yoshizaki F."/>
            <person name="Wada S."/>
            <person name="Zhang C."/>
            <person name="Hyatt P.D."/>
            <person name="Larimer F."/>
            <person name="Detter C."/>
            <person name="Doggett N."/>
            <person name="Glavina T."/>
            <person name="Hawkins T."/>
            <person name="Richardson P."/>
            <person name="Lucas S."/>
            <person name="Kohara Y."/>
            <person name="Levine M."/>
            <person name="Satoh N."/>
            <person name="Rokhsar D.S."/>
        </authorList>
    </citation>
    <scope>NUCLEOTIDE SEQUENCE [LARGE SCALE GENOMIC DNA]</scope>
</reference>
<dbReference type="PANTHER" id="PTHR11771">
    <property type="entry name" value="LIPOXYGENASE"/>
    <property type="match status" value="1"/>
</dbReference>
<keyword evidence="2" id="KW-0223">Dioxygenase</keyword>
<dbReference type="InterPro" id="IPR000907">
    <property type="entry name" value="LipOase"/>
</dbReference>
<proteinExistence type="predicted"/>
<dbReference type="Gene3D" id="3.10.450.60">
    <property type="match status" value="1"/>
</dbReference>
<dbReference type="PROSITE" id="PS00081">
    <property type="entry name" value="LIPOXYGENASE_2"/>
    <property type="match status" value="1"/>
</dbReference>
<dbReference type="OMA" id="MEMIMAS"/>
<evidence type="ECO:0000313" key="9">
    <source>
        <dbReference type="Proteomes" id="UP000008144"/>
    </source>
</evidence>
<evidence type="ECO:0000256" key="1">
    <source>
        <dbReference type="ARBA" id="ARBA00022723"/>
    </source>
</evidence>
<dbReference type="GO" id="GO:0019369">
    <property type="term" value="P:arachidonate metabolic process"/>
    <property type="evidence" value="ECO:0000318"/>
    <property type="project" value="GO_Central"/>
</dbReference>
<evidence type="ECO:0000259" key="7">
    <source>
        <dbReference type="PROSITE" id="PS51393"/>
    </source>
</evidence>
<evidence type="ECO:0000256" key="3">
    <source>
        <dbReference type="ARBA" id="ARBA00023002"/>
    </source>
</evidence>
<dbReference type="PRINTS" id="PR00087">
    <property type="entry name" value="LIPOXYGENASE"/>
</dbReference>
<dbReference type="GO" id="GO:0016702">
    <property type="term" value="F:oxidoreductase activity, acting on single donors with incorporation of molecular oxygen, incorporation of two atoms of oxygen"/>
    <property type="evidence" value="ECO:0000318"/>
    <property type="project" value="GO_Central"/>
</dbReference>
<reference evidence="8" key="3">
    <citation type="submission" date="2025-08" db="UniProtKB">
        <authorList>
            <consortium name="Ensembl"/>
        </authorList>
    </citation>
    <scope>IDENTIFICATION</scope>
</reference>
<feature type="domain" description="PLAT" evidence="6">
    <location>
        <begin position="2"/>
        <end position="120"/>
    </location>
</feature>
<dbReference type="EMBL" id="EAAA01002393">
    <property type="status" value="NOT_ANNOTATED_CDS"/>
    <property type="molecule type" value="Genomic_DNA"/>
</dbReference>
<dbReference type="GO" id="GO:0019372">
    <property type="term" value="P:lipoxygenase pathway"/>
    <property type="evidence" value="ECO:0000318"/>
    <property type="project" value="GO_Central"/>
</dbReference>
<evidence type="ECO:0000256" key="2">
    <source>
        <dbReference type="ARBA" id="ARBA00022964"/>
    </source>
</evidence>
<sequence length="676" mass="76701">TATYTIVFKTNAEFVGSGTDSTVSIELFGEDGAVSTGSVKLDQEFYDNFEPGRLDTFTTELKDVGLPLIVRIKLKHDTDAKDSLLCDFIKVSVNDQEATFPVCDWIYDEIEVTRGEVVRRLVKVKNIHLSSMIERELKKADAKFSWIPRPTENDIGWGFPRYVNAVTYKDLPDVFQRTKIRQLAQTTNKLESGIHLMLKQLESKVLHAHWKTSSLFITCTNERQSRLRMIWDTDEGMGRQVLNGISPLVLQKCSKLPNNLNVTNSDVLSSLAPGTTLETNMAAGKIYISDYSEMLEGAIRNIDPATKLPLHCANSIALFYSKPNEKFVPIAIQLVPGDRNYLFTPSSAEHDWLLAKMYYRCSQANAHEWLFHYSNTHSVSGTGGTALYKYFPKCHPVFKLLQPHLRTVEAINTDARATLLPEGSSTNKSMAISATSLARKAYKTFHHNDIVIPKLLKKQGTDDPELLPGYYYRDDAIAHWKIMEKYIRSVLSFYYKSGEDIISDFCLQTWAQGSVTEGIAWQDNNPRGFKSHILSLDELVEACTTIMFTSSVQHAAVNFGQFETYKYIPNSPFSMRLPPHKVGEGSMARIMNSLPDNGISNRSIAVSYTLSQYAPNEVYLGEFPDRLFVETEIEEIQEEYRKDLQELGKKIEKRNKDLQHKYTYLHPKNIPNSIAI</sequence>
<gene>
    <name evidence="8" type="primary">LOC100178563</name>
</gene>
<dbReference type="Gene3D" id="2.60.60.20">
    <property type="entry name" value="PLAT/LH2 domain"/>
    <property type="match status" value="1"/>
</dbReference>
<dbReference type="InterPro" id="IPR020834">
    <property type="entry name" value="LipOase_CS"/>
</dbReference>
<reference evidence="8" key="2">
    <citation type="journal article" date="2008" name="Genome Biol.">
        <title>Improved genome assembly and evidence-based global gene model set for the chordate Ciona intestinalis: new insight into intron and operon populations.</title>
        <authorList>
            <person name="Satou Y."/>
            <person name="Mineta K."/>
            <person name="Ogasawara M."/>
            <person name="Sasakura Y."/>
            <person name="Shoguchi E."/>
            <person name="Ueno K."/>
            <person name="Yamada L."/>
            <person name="Matsumoto J."/>
            <person name="Wasserscheid J."/>
            <person name="Dewar K."/>
            <person name="Wiley G.B."/>
            <person name="Macmil S.L."/>
            <person name="Roe B.A."/>
            <person name="Zeller R.W."/>
            <person name="Hastings K.E."/>
            <person name="Lemaire P."/>
            <person name="Lindquist E."/>
            <person name="Endo T."/>
            <person name="Hotta K."/>
            <person name="Inaba K."/>
        </authorList>
    </citation>
    <scope>NUCLEOTIDE SEQUENCE [LARGE SCALE GENOMIC DNA]</scope>
    <source>
        <strain evidence="8">wild type</strain>
    </source>
</reference>
<feature type="domain" description="Lipoxygenase" evidence="7">
    <location>
        <begin position="231"/>
        <end position="676"/>
    </location>
</feature>
<reference evidence="8" key="4">
    <citation type="submission" date="2025-09" db="UniProtKB">
        <authorList>
            <consortium name="Ensembl"/>
        </authorList>
    </citation>
    <scope>IDENTIFICATION</scope>
</reference>
<dbReference type="GO" id="GO:0034440">
    <property type="term" value="P:lipid oxidation"/>
    <property type="evidence" value="ECO:0000318"/>
    <property type="project" value="GO_Central"/>
</dbReference>
<comment type="caution">
    <text evidence="5">Lacks conserved residue(s) required for the propagation of feature annotation.</text>
</comment>